<accession>F2K3K5</accession>
<gene>
    <name evidence="1" type="ordered locus">Marme_3228</name>
</gene>
<organism evidence="1 2">
    <name type="scientific">Marinomonas mediterranea (strain ATCC 700492 / JCM 21426 / NBRC 103028 / MMB-1)</name>
    <dbReference type="NCBI Taxonomy" id="717774"/>
    <lineage>
        <taxon>Bacteria</taxon>
        <taxon>Pseudomonadati</taxon>
        <taxon>Pseudomonadota</taxon>
        <taxon>Gammaproteobacteria</taxon>
        <taxon>Oceanospirillales</taxon>
        <taxon>Oceanospirillaceae</taxon>
        <taxon>Marinomonas</taxon>
    </lineage>
</organism>
<protein>
    <submittedName>
        <fullName evidence="1">Uncharacterized protein</fullName>
    </submittedName>
</protein>
<dbReference type="PATRIC" id="fig|717774.3.peg.3321"/>
<dbReference type="STRING" id="717774.Marme_3228"/>
<dbReference type="HOGENOM" id="CLU_3009001_0_0_6"/>
<dbReference type="EMBL" id="CP002583">
    <property type="protein sequence ID" value="ADZ92444.1"/>
    <property type="molecule type" value="Genomic_DNA"/>
</dbReference>
<keyword evidence="2" id="KW-1185">Reference proteome</keyword>
<name>F2K3K5_MARM1</name>
<reference evidence="1 2" key="1">
    <citation type="journal article" date="2012" name="Stand. Genomic Sci.">
        <title>Complete genome sequence of the melanogenic marine bacterium Marinomonas mediterranea type strain (MMB-1(T)).</title>
        <authorList>
            <person name="Lucas-Elio P."/>
            <person name="Goodwin L."/>
            <person name="Woyke T."/>
            <person name="Pitluck S."/>
            <person name="Nolan M."/>
            <person name="Kyrpides N.C."/>
            <person name="Detter J.C."/>
            <person name="Copeland A."/>
            <person name="Teshima H."/>
            <person name="Bruce D."/>
            <person name="Detter C."/>
            <person name="Tapia R."/>
            <person name="Han S."/>
            <person name="Land M.L."/>
            <person name="Ivanova N."/>
            <person name="Mikhailova N."/>
            <person name="Johnston A.W."/>
            <person name="Sanchez-Amat A."/>
        </authorList>
    </citation>
    <scope>NUCLEOTIDE SEQUENCE [LARGE SCALE GENOMIC DNA]</scope>
    <source>
        <strain evidence="2">ATCC 700492 / JCM 21426 / NBRC 103028 / MMB-1</strain>
    </source>
</reference>
<evidence type="ECO:0000313" key="2">
    <source>
        <dbReference type="Proteomes" id="UP000001062"/>
    </source>
</evidence>
<dbReference type="Proteomes" id="UP000001062">
    <property type="component" value="Chromosome"/>
</dbReference>
<proteinExistence type="predicted"/>
<dbReference type="KEGG" id="mme:Marme_3228"/>
<evidence type="ECO:0000313" key="1">
    <source>
        <dbReference type="EMBL" id="ADZ92444.1"/>
    </source>
</evidence>
<dbReference type="AlphaFoldDB" id="F2K3K5"/>
<sequence>MFGYMSFMKKNKELIITHSQSFRALCELEMTKAHRLYLNLGLGSEPSFYSKVGELV</sequence>